<dbReference type="Proteomes" id="UP000183287">
    <property type="component" value="Unassembled WGS sequence"/>
</dbReference>
<dbReference type="EMBL" id="FOUB01000001">
    <property type="protein sequence ID" value="SFL57049.1"/>
    <property type="molecule type" value="Genomic_DNA"/>
</dbReference>
<organism evidence="1 2">
    <name type="scientific">Nitrosomonas communis</name>
    <dbReference type="NCBI Taxonomy" id="44574"/>
    <lineage>
        <taxon>Bacteria</taxon>
        <taxon>Pseudomonadati</taxon>
        <taxon>Pseudomonadota</taxon>
        <taxon>Betaproteobacteria</taxon>
        <taxon>Nitrosomonadales</taxon>
        <taxon>Nitrosomonadaceae</taxon>
        <taxon>Nitrosomonas</taxon>
    </lineage>
</organism>
<protein>
    <submittedName>
        <fullName evidence="1">Uncharacterized protein</fullName>
    </submittedName>
</protein>
<sequence length="83" mass="9692">MERKEKTLALLKQVLDSLSLKYENDVDLQGFSEYLILNNYGLRTHFISMMQLKLAIHMNELVEEIYGDLIEKAISDETKLQNT</sequence>
<dbReference type="RefSeq" id="WP_074902541.1">
    <property type="nucleotide sequence ID" value="NZ_FOUB01000001.1"/>
</dbReference>
<gene>
    <name evidence="1" type="ORF">SAMN05421863_100136</name>
</gene>
<dbReference type="OrthoDB" id="8550178at2"/>
<keyword evidence="2" id="KW-1185">Reference proteome</keyword>
<evidence type="ECO:0000313" key="1">
    <source>
        <dbReference type="EMBL" id="SFL57049.1"/>
    </source>
</evidence>
<dbReference type="AlphaFoldDB" id="A0A1I4IRQ3"/>
<reference evidence="2" key="1">
    <citation type="submission" date="2016-10" db="EMBL/GenBank/DDBJ databases">
        <authorList>
            <person name="Varghese N."/>
            <person name="Submissions S."/>
        </authorList>
    </citation>
    <scope>NUCLEOTIDE SEQUENCE [LARGE SCALE GENOMIC DNA]</scope>
    <source>
        <strain evidence="2">Nm44</strain>
    </source>
</reference>
<accession>A0A1I4IRQ3</accession>
<proteinExistence type="predicted"/>
<evidence type="ECO:0000313" key="2">
    <source>
        <dbReference type="Proteomes" id="UP000183287"/>
    </source>
</evidence>
<name>A0A1I4IRQ3_9PROT</name>